<dbReference type="PANTHER" id="PTHR11552:SF138">
    <property type="entry name" value="DEHYDROGENASE PKFF-RELATED"/>
    <property type="match status" value="1"/>
</dbReference>
<sequence>MAKSIICRMVEEGELNAVVDSQSRLFGFERLRVLDLSAVPFLTPGHSMLTVYALAEKQAADILAGN</sequence>
<keyword evidence="4" id="KW-1185">Reference proteome</keyword>
<organism evidence="3 4">
    <name type="scientific">Paraphaeosphaeria sporulosa</name>
    <dbReference type="NCBI Taxonomy" id="1460663"/>
    <lineage>
        <taxon>Eukaryota</taxon>
        <taxon>Fungi</taxon>
        <taxon>Dikarya</taxon>
        <taxon>Ascomycota</taxon>
        <taxon>Pezizomycotina</taxon>
        <taxon>Dothideomycetes</taxon>
        <taxon>Pleosporomycetidae</taxon>
        <taxon>Pleosporales</taxon>
        <taxon>Massarineae</taxon>
        <taxon>Didymosphaeriaceae</taxon>
        <taxon>Paraphaeosphaeria</taxon>
    </lineage>
</organism>
<dbReference type="GO" id="GO:0044550">
    <property type="term" value="P:secondary metabolite biosynthetic process"/>
    <property type="evidence" value="ECO:0007669"/>
    <property type="project" value="TreeGrafter"/>
</dbReference>
<evidence type="ECO:0000256" key="1">
    <source>
        <dbReference type="ARBA" id="ARBA00010790"/>
    </source>
</evidence>
<name>A0A177CLG9_9PLEO</name>
<feature type="domain" description="Glucose-methanol-choline oxidoreductase C-terminal" evidence="2">
    <location>
        <begin position="7"/>
        <end position="55"/>
    </location>
</feature>
<dbReference type="AlphaFoldDB" id="A0A177CLG9"/>
<reference evidence="3 4" key="1">
    <citation type="submission" date="2016-05" db="EMBL/GenBank/DDBJ databases">
        <title>Comparative analysis of secretome profiles of manganese(II)-oxidizing ascomycete fungi.</title>
        <authorList>
            <consortium name="DOE Joint Genome Institute"/>
            <person name="Zeiner C.A."/>
            <person name="Purvine S.O."/>
            <person name="Zink E.M."/>
            <person name="Wu S."/>
            <person name="Pasa-Tolic L."/>
            <person name="Chaput D.L."/>
            <person name="Haridas S."/>
            <person name="Grigoriev I.V."/>
            <person name="Santelli C.M."/>
            <person name="Hansel C.M."/>
        </authorList>
    </citation>
    <scope>NUCLEOTIDE SEQUENCE [LARGE SCALE GENOMIC DNA]</scope>
    <source>
        <strain evidence="3 4">AP3s5-JAC2a</strain>
    </source>
</reference>
<dbReference type="GO" id="GO:0016614">
    <property type="term" value="F:oxidoreductase activity, acting on CH-OH group of donors"/>
    <property type="evidence" value="ECO:0007669"/>
    <property type="project" value="InterPro"/>
</dbReference>
<evidence type="ECO:0000313" key="4">
    <source>
        <dbReference type="Proteomes" id="UP000077069"/>
    </source>
</evidence>
<dbReference type="RefSeq" id="XP_018038034.1">
    <property type="nucleotide sequence ID" value="XM_018174226.1"/>
</dbReference>
<accession>A0A177CLG9</accession>
<proteinExistence type="inferred from homology"/>
<evidence type="ECO:0000313" key="3">
    <source>
        <dbReference type="EMBL" id="OAG07669.1"/>
    </source>
</evidence>
<dbReference type="STRING" id="1460663.A0A177CLG9"/>
<comment type="similarity">
    <text evidence="1">Belongs to the GMC oxidoreductase family.</text>
</comment>
<dbReference type="GeneID" id="28757712"/>
<dbReference type="Gene3D" id="3.50.50.60">
    <property type="entry name" value="FAD/NAD(P)-binding domain"/>
    <property type="match status" value="1"/>
</dbReference>
<dbReference type="InParanoid" id="A0A177CLG9"/>
<dbReference type="GO" id="GO:0050660">
    <property type="term" value="F:flavin adenine dinucleotide binding"/>
    <property type="evidence" value="ECO:0007669"/>
    <property type="project" value="InterPro"/>
</dbReference>
<protein>
    <recommendedName>
        <fullName evidence="2">Glucose-methanol-choline oxidoreductase C-terminal domain-containing protein</fullName>
    </recommendedName>
</protein>
<dbReference type="SUPFAM" id="SSF51905">
    <property type="entry name" value="FAD/NAD(P)-binding domain"/>
    <property type="match status" value="1"/>
</dbReference>
<evidence type="ECO:0000259" key="2">
    <source>
        <dbReference type="Pfam" id="PF05199"/>
    </source>
</evidence>
<dbReference type="EMBL" id="KV441551">
    <property type="protein sequence ID" value="OAG07669.1"/>
    <property type="molecule type" value="Genomic_DNA"/>
</dbReference>
<dbReference type="Proteomes" id="UP000077069">
    <property type="component" value="Unassembled WGS sequence"/>
</dbReference>
<dbReference type="OrthoDB" id="269227at2759"/>
<gene>
    <name evidence="3" type="ORF">CC84DRAFT_1087929</name>
</gene>
<dbReference type="InterPro" id="IPR036188">
    <property type="entry name" value="FAD/NAD-bd_sf"/>
</dbReference>
<dbReference type="InterPro" id="IPR007867">
    <property type="entry name" value="GMC_OxRtase_C"/>
</dbReference>
<dbReference type="PANTHER" id="PTHR11552">
    <property type="entry name" value="GLUCOSE-METHANOL-CHOLINE GMC OXIDOREDUCTASE"/>
    <property type="match status" value="1"/>
</dbReference>
<dbReference type="Pfam" id="PF05199">
    <property type="entry name" value="GMC_oxred_C"/>
    <property type="match status" value="1"/>
</dbReference>
<dbReference type="InterPro" id="IPR012132">
    <property type="entry name" value="GMC_OxRdtase"/>
</dbReference>